<keyword evidence="2" id="KW-1185">Reference proteome</keyword>
<evidence type="ECO:0000313" key="1">
    <source>
        <dbReference type="EMBL" id="KAF8821531.1"/>
    </source>
</evidence>
<proteinExistence type="predicted"/>
<reference evidence="1 2" key="1">
    <citation type="journal article" date="2020" name="bioRxiv">
        <title>Metabolic contributions of an alphaproteobacterial endosymbiont in the apicomplexan Cardiosporidium cionae.</title>
        <authorList>
            <person name="Hunter E.S."/>
            <person name="Paight C.J."/>
            <person name="Lane C.E."/>
        </authorList>
    </citation>
    <scope>NUCLEOTIDE SEQUENCE [LARGE SCALE GENOMIC DNA]</scope>
    <source>
        <strain evidence="1">ESH_2018</strain>
    </source>
</reference>
<protein>
    <submittedName>
        <fullName evidence="1">Mediator complex subunit MED4</fullName>
    </submittedName>
</protein>
<sequence length="256" mass="29074">MANIVDSEDSNGATIQIACQLRRFLSDYCGKYKPAGNVLLEESNDGAYSSKQINFVLESLAPKDQFSFLLLTKNKIESPLLLLRKQLRFIRPQKDTHKLSLMAISDYSRRIAGCVAAPPETRNVSDPLLHQSIYPNYHFLNIVSHEEVLRSRLWDISRWGAVCFPPMIHFNRAGNAASSYFALKLTCSTPGVTLIFRIDDGTEKVFDNSKPFLLNGLNDVRVSAYARKNGYRNSRLTRRIAQFDPRESYQTCPFAK</sequence>
<dbReference type="Proteomes" id="UP000823046">
    <property type="component" value="Unassembled WGS sequence"/>
</dbReference>
<dbReference type="EMBL" id="JADAQX010000168">
    <property type="protein sequence ID" value="KAF8821531.1"/>
    <property type="molecule type" value="Genomic_DNA"/>
</dbReference>
<name>A0ABQ7JC32_9APIC</name>
<organism evidence="1 2">
    <name type="scientific">Cardiosporidium cionae</name>
    <dbReference type="NCBI Taxonomy" id="476202"/>
    <lineage>
        <taxon>Eukaryota</taxon>
        <taxon>Sar</taxon>
        <taxon>Alveolata</taxon>
        <taxon>Apicomplexa</taxon>
        <taxon>Aconoidasida</taxon>
        <taxon>Nephromycida</taxon>
        <taxon>Cardiosporidium</taxon>
    </lineage>
</organism>
<gene>
    <name evidence="1" type="primary">MED4</name>
    <name evidence="1" type="ORF">IE077_001922</name>
</gene>
<comment type="caution">
    <text evidence="1">The sequence shown here is derived from an EMBL/GenBank/DDBJ whole genome shotgun (WGS) entry which is preliminary data.</text>
</comment>
<accession>A0ABQ7JC32</accession>
<evidence type="ECO:0000313" key="2">
    <source>
        <dbReference type="Proteomes" id="UP000823046"/>
    </source>
</evidence>